<evidence type="ECO:0000313" key="2">
    <source>
        <dbReference type="Proteomes" id="UP000824120"/>
    </source>
</evidence>
<accession>A0A9J5W4K9</accession>
<dbReference type="EMBL" id="JACXVP010000012">
    <property type="protein sequence ID" value="KAG5570200.1"/>
    <property type="molecule type" value="Genomic_DNA"/>
</dbReference>
<reference evidence="1 2" key="1">
    <citation type="submission" date="2020-09" db="EMBL/GenBank/DDBJ databases">
        <title>De no assembly of potato wild relative species, Solanum commersonii.</title>
        <authorList>
            <person name="Cho K."/>
        </authorList>
    </citation>
    <scope>NUCLEOTIDE SEQUENCE [LARGE SCALE GENOMIC DNA]</scope>
    <source>
        <strain evidence="1">LZ3.2</strain>
        <tissue evidence="1">Leaf</tissue>
    </source>
</reference>
<feature type="non-terminal residue" evidence="1">
    <location>
        <position position="1"/>
    </location>
</feature>
<dbReference type="GO" id="GO:0003677">
    <property type="term" value="F:DNA binding"/>
    <property type="evidence" value="ECO:0007669"/>
    <property type="project" value="InterPro"/>
</dbReference>
<dbReference type="Gene3D" id="3.40.1810.10">
    <property type="entry name" value="Transcription factor, MADS-box"/>
    <property type="match status" value="1"/>
</dbReference>
<dbReference type="InterPro" id="IPR036879">
    <property type="entry name" value="TF_MADSbox_sf"/>
</dbReference>
<dbReference type="Proteomes" id="UP000824120">
    <property type="component" value="Chromosome 12"/>
</dbReference>
<proteinExistence type="predicted"/>
<protein>
    <submittedName>
        <fullName evidence="1">Uncharacterized protein</fullName>
    </submittedName>
</protein>
<dbReference type="OrthoDB" id="1272120at2759"/>
<dbReference type="GO" id="GO:0046983">
    <property type="term" value="F:protein dimerization activity"/>
    <property type="evidence" value="ECO:0007669"/>
    <property type="project" value="InterPro"/>
</dbReference>
<dbReference type="AlphaFoldDB" id="A0A9J5W4K9"/>
<name>A0A9J5W4K9_SOLCO</name>
<keyword evidence="2" id="KW-1185">Reference proteome</keyword>
<organism evidence="1 2">
    <name type="scientific">Solanum commersonii</name>
    <name type="common">Commerson's wild potato</name>
    <name type="synonym">Commerson's nightshade</name>
    <dbReference type="NCBI Taxonomy" id="4109"/>
    <lineage>
        <taxon>Eukaryota</taxon>
        <taxon>Viridiplantae</taxon>
        <taxon>Streptophyta</taxon>
        <taxon>Embryophyta</taxon>
        <taxon>Tracheophyta</taxon>
        <taxon>Spermatophyta</taxon>
        <taxon>Magnoliopsida</taxon>
        <taxon>eudicotyledons</taxon>
        <taxon>Gunneridae</taxon>
        <taxon>Pentapetalae</taxon>
        <taxon>asterids</taxon>
        <taxon>lamiids</taxon>
        <taxon>Solanales</taxon>
        <taxon>Solanaceae</taxon>
        <taxon>Solanoideae</taxon>
        <taxon>Solaneae</taxon>
        <taxon>Solanum</taxon>
    </lineage>
</organism>
<evidence type="ECO:0000313" key="1">
    <source>
        <dbReference type="EMBL" id="KAG5570200.1"/>
    </source>
</evidence>
<dbReference type="SUPFAM" id="SSF55455">
    <property type="entry name" value="SRF-like"/>
    <property type="match status" value="1"/>
</dbReference>
<gene>
    <name evidence="1" type="ORF">H5410_059966</name>
</gene>
<comment type="caution">
    <text evidence="1">The sequence shown here is derived from an EMBL/GenBank/DDBJ whole genome shotgun (WGS) entry which is preliminary data.</text>
</comment>
<sequence>GLGALGILIREWKKGILNRRVEELFKQENELLILCDIEIGLIRANDRVNNYLTSIKNSNLQKLVMHVDELEKIVHAQEKHIYEIEQKVEQKKMEILFNKFVEARK</sequence>